<evidence type="ECO:0000313" key="1">
    <source>
        <dbReference type="EMBL" id="MFH7595593.1"/>
    </source>
</evidence>
<comment type="caution">
    <text evidence="1">The sequence shown here is derived from an EMBL/GenBank/DDBJ whole genome shotgun (WGS) entry which is preliminary data.</text>
</comment>
<dbReference type="Gene3D" id="2.30.320.10">
    <property type="entry name" value="YwqG-like"/>
    <property type="match status" value="1"/>
</dbReference>
<accession>A0ABW7PB56</accession>
<dbReference type="EMBL" id="JBBDHD010000020">
    <property type="protein sequence ID" value="MFH7595593.1"/>
    <property type="molecule type" value="Genomic_DNA"/>
</dbReference>
<organism evidence="1 2">
    <name type="scientific">Streptomyces racemochromogenes</name>
    <dbReference type="NCBI Taxonomy" id="67353"/>
    <lineage>
        <taxon>Bacteria</taxon>
        <taxon>Bacillati</taxon>
        <taxon>Actinomycetota</taxon>
        <taxon>Actinomycetes</taxon>
        <taxon>Kitasatosporales</taxon>
        <taxon>Streptomycetaceae</taxon>
        <taxon>Streptomyces</taxon>
    </lineage>
</organism>
<gene>
    <name evidence="1" type="ORF">WDV06_10895</name>
</gene>
<evidence type="ECO:0000313" key="2">
    <source>
        <dbReference type="Proteomes" id="UP001610631"/>
    </source>
</evidence>
<name>A0ABW7PB56_9ACTN</name>
<protein>
    <submittedName>
        <fullName evidence="1">DUF1963 domain-containing protein</fullName>
    </submittedName>
</protein>
<reference evidence="1 2" key="1">
    <citation type="submission" date="2024-03" db="EMBL/GenBank/DDBJ databases">
        <title>Whole genome sequencing of Streptomyces racemochromogenes, to identify antimicrobial biosynthetic gene clusters.</title>
        <authorList>
            <person name="Suryawanshi P."/>
            <person name="Krishnaraj P.U."/>
            <person name="Arun Y.P."/>
            <person name="Suryawanshi M.P."/>
            <person name="Rakshit O."/>
        </authorList>
    </citation>
    <scope>NUCLEOTIDE SEQUENCE [LARGE SCALE GENOMIC DNA]</scope>
    <source>
        <strain evidence="1 2">AUDT626</strain>
    </source>
</reference>
<sequence length="294" mass="33091">MSRHTPGRPVDVESVFPELLPFRRESVRLHPRPGSPACRDSSVGGPLLWPADEPWPVCDAEHYDPDTTSRLEPAAPMAPIVQIRRADVPTLPFPEGTDLLQVLWCPYAHGTHCHPLPRVYWRDSLAIGAVGETPVPSATGLPDGWYPAPCVVHPERVTEYPRNDTPRDLRDALEDRFEALLAETGLRYSSHLADAPGTKLGGYPGWRQEPCWPDCATCGGRMDHLLTVAEGEFDSESWRTWLPEEDRTTESAETRRLWESEAFNPTRLDTCGINVYVFECRTCPHRPVGHWSDR</sequence>
<keyword evidence="2" id="KW-1185">Reference proteome</keyword>
<dbReference type="Proteomes" id="UP001610631">
    <property type="component" value="Unassembled WGS sequence"/>
</dbReference>
<dbReference type="InterPro" id="IPR035948">
    <property type="entry name" value="YwqG-like_sf"/>
</dbReference>
<proteinExistence type="predicted"/>
<dbReference type="RefSeq" id="WP_395509449.1">
    <property type="nucleotide sequence ID" value="NZ_JBBDHD010000020.1"/>
</dbReference>
<dbReference type="SUPFAM" id="SSF103032">
    <property type="entry name" value="Hypothetical protein YwqG"/>
    <property type="match status" value="1"/>
</dbReference>